<dbReference type="InterPro" id="IPR001611">
    <property type="entry name" value="Leu-rich_rpt"/>
</dbReference>
<dbReference type="KEGG" id="tva:4761954"/>
<dbReference type="EMBL" id="DS113485">
    <property type="protein sequence ID" value="EAY04098.1"/>
    <property type="molecule type" value="Genomic_DNA"/>
</dbReference>
<sequence>MSSFSLSASDERKPVKNVPLHQYNVQFSFAADIIINHSKTFPDGGVTMSEHMITLNKRSLFGGFSAIKYIHILNIDYFNFTTDNIIEIGLSDSFYGIKSTKENILRFVRYFHRNYLLINGIIPTNLKINFSIEESYNIINPGIFLSLSKMFEGLYNANCSLRNCTYCHDVVRFIHKLITQENCIADFSRMPLNLMDNTYSTAIELAPIFDTLKFFPTISGIQIKDVGRPDFFYAIAPYVRESPNLRLISLEACNVSNGCGEFGVALAENPNLHLEYLDISDNPFEDLAPIAAALSRNNGNLWYLDFSNCNMSNYAMTIAMSSLIENQNLWDIIHLDFRGATVKSDSVDLILHYLRTIDQADHHSLRFLSFGKLTTRSDEIIAALTKHTQPIETLYLNGSKFDKNGIDNLLEFISETRTLKELDLSDTNLTPTDISDVITAIAENRNIFDFEIKLNNLGLKGEHLDTVLETFSKYSNCNWTCISLDKNGMKPNDVKKLAKTFMNMRKLTGVSISCNMKKNQSGNVEAIESLLNLPNLKKLWIHGDDKHYIGPALKRVFPKVKSKGLLLFDLAFNHIKDEGLIELQRMIEGNSMLYELTIDGSHPHNIETIKGFMTQAAKSKYLRRMKFPVEDVFYLVKRQSSKEERESVFRDIAIKQNAIQDQLLRNQTLKGLHSDLSEQNIPELDEMLDEMTARCHDRLSIFNTLKHNGALLSIGLPFPNLSEFEDQEKNIQTTEPTKEMQDYGITDAAVWLNEKPDETYQMHVKAINIRKGLAMESGLAKYEPESDNDFFVAESGIMV</sequence>
<dbReference type="eggNOG" id="KOG4242">
    <property type="taxonomic scope" value="Eukaryota"/>
</dbReference>
<dbReference type="Gene3D" id="3.80.10.10">
    <property type="entry name" value="Ribonuclease Inhibitor"/>
    <property type="match status" value="1"/>
</dbReference>
<dbReference type="GO" id="GO:0030027">
    <property type="term" value="C:lamellipodium"/>
    <property type="evidence" value="ECO:0000318"/>
    <property type="project" value="GO_Central"/>
</dbReference>
<keyword evidence="2" id="KW-1185">Reference proteome</keyword>
<evidence type="ECO:0000313" key="1">
    <source>
        <dbReference type="EMBL" id="EAY04098.1"/>
    </source>
</evidence>
<dbReference type="AlphaFoldDB" id="A2ETA8"/>
<dbReference type="GO" id="GO:0016477">
    <property type="term" value="P:cell migration"/>
    <property type="evidence" value="ECO:0000318"/>
    <property type="project" value="GO_Central"/>
</dbReference>
<dbReference type="VEuPathDB" id="TrichDB:TVAG_483360"/>
<organism evidence="1 2">
    <name type="scientific">Trichomonas vaginalis (strain ATCC PRA-98 / G3)</name>
    <dbReference type="NCBI Taxonomy" id="412133"/>
    <lineage>
        <taxon>Eukaryota</taxon>
        <taxon>Metamonada</taxon>
        <taxon>Parabasalia</taxon>
        <taxon>Trichomonadida</taxon>
        <taxon>Trichomonadidae</taxon>
        <taxon>Trichomonas</taxon>
    </lineage>
</organism>
<gene>
    <name evidence="1" type="ORF">TVAG_483360</name>
</gene>
<dbReference type="PANTHER" id="PTHR24112:SF66">
    <property type="entry name" value="LEUCINE-RICH REPEAT, ISOFORM F"/>
    <property type="match status" value="1"/>
</dbReference>
<evidence type="ECO:0000313" key="2">
    <source>
        <dbReference type="Proteomes" id="UP000001542"/>
    </source>
</evidence>
<dbReference type="SMART" id="SM00368">
    <property type="entry name" value="LRR_RI"/>
    <property type="match status" value="3"/>
</dbReference>
<dbReference type="RefSeq" id="XP_001316321.1">
    <property type="nucleotide sequence ID" value="XM_001316286.1"/>
</dbReference>
<dbReference type="STRING" id="5722.A2ETA8"/>
<dbReference type="PANTHER" id="PTHR24112">
    <property type="entry name" value="LEUCINE-RICH REPEAT, ISOFORM F-RELATED"/>
    <property type="match status" value="1"/>
</dbReference>
<dbReference type="OrthoDB" id="120976at2759"/>
<protein>
    <submittedName>
        <fullName evidence="1">Leucine Rich Repeat family protein</fullName>
    </submittedName>
</protein>
<dbReference type="InterPro" id="IPR032675">
    <property type="entry name" value="LRR_dom_sf"/>
</dbReference>
<reference evidence="1" key="1">
    <citation type="submission" date="2006-10" db="EMBL/GenBank/DDBJ databases">
        <authorList>
            <person name="Amadeo P."/>
            <person name="Zhao Q."/>
            <person name="Wortman J."/>
            <person name="Fraser-Liggett C."/>
            <person name="Carlton J."/>
        </authorList>
    </citation>
    <scope>NUCLEOTIDE SEQUENCE</scope>
    <source>
        <strain evidence="1">G3</strain>
    </source>
</reference>
<dbReference type="InParanoid" id="A2ETA8"/>
<reference evidence="1" key="2">
    <citation type="journal article" date="2007" name="Science">
        <title>Draft genome sequence of the sexually transmitted pathogen Trichomonas vaginalis.</title>
        <authorList>
            <person name="Carlton J.M."/>
            <person name="Hirt R.P."/>
            <person name="Silva J.C."/>
            <person name="Delcher A.L."/>
            <person name="Schatz M."/>
            <person name="Zhao Q."/>
            <person name="Wortman J.R."/>
            <person name="Bidwell S.L."/>
            <person name="Alsmark U.C.M."/>
            <person name="Besteiro S."/>
            <person name="Sicheritz-Ponten T."/>
            <person name="Noel C.J."/>
            <person name="Dacks J.B."/>
            <person name="Foster P.G."/>
            <person name="Simillion C."/>
            <person name="Van de Peer Y."/>
            <person name="Miranda-Saavedra D."/>
            <person name="Barton G.J."/>
            <person name="Westrop G.D."/>
            <person name="Mueller S."/>
            <person name="Dessi D."/>
            <person name="Fiori P.L."/>
            <person name="Ren Q."/>
            <person name="Paulsen I."/>
            <person name="Zhang H."/>
            <person name="Bastida-Corcuera F.D."/>
            <person name="Simoes-Barbosa A."/>
            <person name="Brown M.T."/>
            <person name="Hayes R.D."/>
            <person name="Mukherjee M."/>
            <person name="Okumura C.Y."/>
            <person name="Schneider R."/>
            <person name="Smith A.J."/>
            <person name="Vanacova S."/>
            <person name="Villalvazo M."/>
            <person name="Haas B.J."/>
            <person name="Pertea M."/>
            <person name="Feldblyum T.V."/>
            <person name="Utterback T.R."/>
            <person name="Shu C.L."/>
            <person name="Osoegawa K."/>
            <person name="de Jong P.J."/>
            <person name="Hrdy I."/>
            <person name="Horvathova L."/>
            <person name="Zubacova Z."/>
            <person name="Dolezal P."/>
            <person name="Malik S.B."/>
            <person name="Logsdon J.M. Jr."/>
            <person name="Henze K."/>
            <person name="Gupta A."/>
            <person name="Wang C.C."/>
            <person name="Dunne R.L."/>
            <person name="Upcroft J.A."/>
            <person name="Upcroft P."/>
            <person name="White O."/>
            <person name="Salzberg S.L."/>
            <person name="Tang P."/>
            <person name="Chiu C.-H."/>
            <person name="Lee Y.-S."/>
            <person name="Embley T.M."/>
            <person name="Coombs G.H."/>
            <person name="Mottram J.C."/>
            <person name="Tachezy J."/>
            <person name="Fraser-Liggett C.M."/>
            <person name="Johnson P.J."/>
        </authorList>
    </citation>
    <scope>NUCLEOTIDE SEQUENCE [LARGE SCALE GENOMIC DNA]</scope>
    <source>
        <strain evidence="1">G3</strain>
    </source>
</reference>
<proteinExistence type="predicted"/>
<accession>A2ETA8</accession>
<dbReference type="SUPFAM" id="SSF52047">
    <property type="entry name" value="RNI-like"/>
    <property type="match status" value="1"/>
</dbReference>
<dbReference type="InterPro" id="IPR051279">
    <property type="entry name" value="PP1-Reg/Actin-Interact_Protein"/>
</dbReference>
<dbReference type="Proteomes" id="UP000001542">
    <property type="component" value="Unassembled WGS sequence"/>
</dbReference>
<dbReference type="GO" id="GO:0034315">
    <property type="term" value="P:regulation of Arp2/3 complex-mediated actin nucleation"/>
    <property type="evidence" value="ECO:0000318"/>
    <property type="project" value="GO_Central"/>
</dbReference>
<dbReference type="SMR" id="A2ETA8"/>
<dbReference type="GO" id="GO:0005886">
    <property type="term" value="C:plasma membrane"/>
    <property type="evidence" value="ECO:0000318"/>
    <property type="project" value="GO_Central"/>
</dbReference>
<dbReference type="VEuPathDB" id="TrichDB:TVAGG3_0620320"/>
<dbReference type="PROSITE" id="PS51450">
    <property type="entry name" value="LRR"/>
    <property type="match status" value="1"/>
</dbReference>
<name>A2ETA8_TRIV3</name>